<keyword evidence="2" id="KW-1185">Reference proteome</keyword>
<dbReference type="Proteomes" id="UP001058074">
    <property type="component" value="Unassembled WGS sequence"/>
</dbReference>
<accession>A0ACB5RCS0</accession>
<proteinExistence type="predicted"/>
<gene>
    <name evidence="1" type="ORF">rsdtw13_23220</name>
</gene>
<sequence>MIKNDFNDGLSDLFFTSLDKLDHFDENYINNIEELYKEYLNFDSQFLLKSPMEQLETLYVQPLTKDYSRLSILGILFIKEWLDGNNGDEGFHKLTKGFALLKSIYLDDKDTKIENYSDFLLKASDILTEYEVDIRLKSDLLKVYRKDNNLTMVDELAFEILDENTEYKDYILEVYKQLLNEDDDFLTDNGLSKGEIEDAIEDISQY</sequence>
<evidence type="ECO:0000313" key="2">
    <source>
        <dbReference type="Proteomes" id="UP001058074"/>
    </source>
</evidence>
<name>A0ACB5RCS0_9CLOT</name>
<evidence type="ECO:0000313" key="1">
    <source>
        <dbReference type="EMBL" id="GKX67064.1"/>
    </source>
</evidence>
<comment type="caution">
    <text evidence="1">The sequence shown here is derived from an EMBL/GenBank/DDBJ whole genome shotgun (WGS) entry which is preliminary data.</text>
</comment>
<protein>
    <submittedName>
        <fullName evidence="1">Uncharacterized protein</fullName>
    </submittedName>
</protein>
<organism evidence="1 2">
    <name type="scientific">Inconstantimicrobium mannanitabidum</name>
    <dbReference type="NCBI Taxonomy" id="1604901"/>
    <lineage>
        <taxon>Bacteria</taxon>
        <taxon>Bacillati</taxon>
        <taxon>Bacillota</taxon>
        <taxon>Clostridia</taxon>
        <taxon>Eubacteriales</taxon>
        <taxon>Clostridiaceae</taxon>
        <taxon>Inconstantimicrobium</taxon>
    </lineage>
</organism>
<dbReference type="EMBL" id="BROD01000001">
    <property type="protein sequence ID" value="GKX67064.1"/>
    <property type="molecule type" value="Genomic_DNA"/>
</dbReference>
<reference evidence="1" key="1">
    <citation type="journal article" date="2025" name="Int. J. Syst. Evol. Microbiol.">
        <title>Inconstantimicrobium mannanitabidum sp. nov., a novel member of the family Clostridiaceae isolated from anoxic soil under the treatment of reductive soil disinfestation.</title>
        <authorList>
            <person name="Ueki A."/>
            <person name="Tonouchi A."/>
            <person name="Honma S."/>
            <person name="Kaku N."/>
            <person name="Ueki K."/>
        </authorList>
    </citation>
    <scope>NUCLEOTIDE SEQUENCE</scope>
    <source>
        <strain evidence="1">TW13</strain>
    </source>
</reference>